<protein>
    <recommendedName>
        <fullName evidence="1">Plasmid replication protein C N-terminal domain-containing protein</fullName>
    </recommendedName>
</protein>
<dbReference type="RefSeq" id="WP_254770040.1">
    <property type="nucleotide sequence ID" value="NZ_CP101114.1"/>
</dbReference>
<reference evidence="2" key="1">
    <citation type="submission" date="2022-07" db="EMBL/GenBank/DDBJ databases">
        <title>First report of Bartonella spp. in marsupials in Brazil, with a description of Bartonella harrusi sp. nov. and new proposal for taxonomic reclassification of species of the genus Bartonella.</title>
        <authorList>
            <person name="Amaral R.B."/>
        </authorList>
    </citation>
    <scope>NUCLEOTIDE SEQUENCE</scope>
    <source>
        <strain evidence="2">117A</strain>
    </source>
</reference>
<keyword evidence="3" id="KW-1185">Reference proteome</keyword>
<proteinExistence type="predicted"/>
<dbReference type="InterPro" id="IPR005090">
    <property type="entry name" value="RepC_N"/>
</dbReference>
<name>A0ABY5ES89_9HYPH</name>
<gene>
    <name evidence="2" type="ORF">NMK50_08055</name>
</gene>
<organism evidence="2 3">
    <name type="scientific">Bartonella harrusi</name>
    <dbReference type="NCBI Taxonomy" id="2961895"/>
    <lineage>
        <taxon>Bacteria</taxon>
        <taxon>Pseudomonadati</taxon>
        <taxon>Pseudomonadota</taxon>
        <taxon>Alphaproteobacteria</taxon>
        <taxon>Hyphomicrobiales</taxon>
        <taxon>Bartonellaceae</taxon>
        <taxon>Bartonella</taxon>
    </lineage>
</organism>
<accession>A0ABY5ES89</accession>
<sequence length="104" mass="12031">MLPDKAFRKAGVPILFVANQEICSYRSPGRMSRLLSGLYTAGLIVIWDCGYSGRQHTDDNERYTVSTRGIDLRMFIIRYRELKEKVDKELKRIQFASLKGKKSK</sequence>
<dbReference type="Pfam" id="PF03428">
    <property type="entry name" value="RP-C"/>
    <property type="match status" value="1"/>
</dbReference>
<dbReference type="EMBL" id="CP101114">
    <property type="protein sequence ID" value="UTO28132.1"/>
    <property type="molecule type" value="Genomic_DNA"/>
</dbReference>
<dbReference type="Proteomes" id="UP001059475">
    <property type="component" value="Chromosome"/>
</dbReference>
<feature type="domain" description="Plasmid replication protein C N-terminal" evidence="1">
    <location>
        <begin position="2"/>
        <end position="88"/>
    </location>
</feature>
<evidence type="ECO:0000313" key="2">
    <source>
        <dbReference type="EMBL" id="UTO28132.1"/>
    </source>
</evidence>
<evidence type="ECO:0000259" key="1">
    <source>
        <dbReference type="Pfam" id="PF03428"/>
    </source>
</evidence>
<evidence type="ECO:0000313" key="3">
    <source>
        <dbReference type="Proteomes" id="UP001059475"/>
    </source>
</evidence>